<dbReference type="GO" id="GO:0003677">
    <property type="term" value="F:DNA binding"/>
    <property type="evidence" value="ECO:0007669"/>
    <property type="project" value="InterPro"/>
</dbReference>
<dbReference type="SUPFAM" id="SSF46894">
    <property type="entry name" value="C-terminal effector domain of the bipartite response regulators"/>
    <property type="match status" value="1"/>
</dbReference>
<gene>
    <name evidence="2" type="ORF">Aargi30884_16850</name>
</gene>
<dbReference type="InterPro" id="IPR016032">
    <property type="entry name" value="Sig_transdc_resp-reg_C-effctor"/>
</dbReference>
<dbReference type="Pfam" id="PF08769">
    <property type="entry name" value="Spo0A_C"/>
    <property type="match status" value="1"/>
</dbReference>
<dbReference type="AlphaFoldDB" id="A0A6N4TL25"/>
<dbReference type="RefSeq" id="WP_157964990.1">
    <property type="nucleotide sequence ID" value="NZ_AP019695.1"/>
</dbReference>
<keyword evidence="3" id="KW-1185">Reference proteome</keyword>
<dbReference type="GO" id="GO:0003700">
    <property type="term" value="F:DNA-binding transcription factor activity"/>
    <property type="evidence" value="ECO:0007669"/>
    <property type="project" value="InterPro"/>
</dbReference>
<dbReference type="EMBL" id="AP019695">
    <property type="protein sequence ID" value="BBK22782.1"/>
    <property type="molecule type" value="Genomic_DNA"/>
</dbReference>
<dbReference type="KEGG" id="aarg:Aargi30884_16850"/>
<dbReference type="InterPro" id="IPR014879">
    <property type="entry name" value="Spo0A_C"/>
</dbReference>
<dbReference type="GO" id="GO:0005509">
    <property type="term" value="F:calcium ion binding"/>
    <property type="evidence" value="ECO:0007669"/>
    <property type="project" value="InterPro"/>
</dbReference>
<name>A0A6N4TL25_9FIRM</name>
<feature type="domain" description="Sporulation initiation factor Spo0A C-terminal" evidence="1">
    <location>
        <begin position="12"/>
        <end position="113"/>
    </location>
</feature>
<dbReference type="Gene3D" id="1.10.10.10">
    <property type="entry name" value="Winged helix-like DNA-binding domain superfamily/Winged helix DNA-binding domain"/>
    <property type="match status" value="1"/>
</dbReference>
<dbReference type="InterPro" id="IPR036388">
    <property type="entry name" value="WH-like_DNA-bd_sf"/>
</dbReference>
<protein>
    <recommendedName>
        <fullName evidence="1">Sporulation initiation factor Spo0A C-terminal domain-containing protein</fullName>
    </recommendedName>
</protein>
<proteinExistence type="predicted"/>
<sequence length="121" mass="13635">MDNSRKAIYVNVTNLLHEIGIPAHIVGHDYIRHAIVSACENPALLKNITKHLYVKVAIYYDTSVYSVEKGIRNAIEVAWARGDISAIHSVFGNTVHFQRAKPSNKEFIAMIVDVVRTQMMD</sequence>
<dbReference type="GO" id="GO:0042173">
    <property type="term" value="P:regulation of sporulation resulting in formation of a cellular spore"/>
    <property type="evidence" value="ECO:0007669"/>
    <property type="project" value="InterPro"/>
</dbReference>
<dbReference type="GO" id="GO:0005737">
    <property type="term" value="C:cytoplasm"/>
    <property type="evidence" value="ECO:0007669"/>
    <property type="project" value="InterPro"/>
</dbReference>
<organism evidence="2 3">
    <name type="scientific">Amedibacterium intestinale</name>
    <dbReference type="NCBI Taxonomy" id="2583452"/>
    <lineage>
        <taxon>Bacteria</taxon>
        <taxon>Bacillati</taxon>
        <taxon>Bacillota</taxon>
        <taxon>Erysipelotrichia</taxon>
        <taxon>Erysipelotrichales</taxon>
        <taxon>Erysipelotrichaceae</taxon>
        <taxon>Amedibacterium</taxon>
    </lineage>
</organism>
<evidence type="ECO:0000259" key="1">
    <source>
        <dbReference type="Pfam" id="PF08769"/>
    </source>
</evidence>
<evidence type="ECO:0000313" key="3">
    <source>
        <dbReference type="Proteomes" id="UP000464754"/>
    </source>
</evidence>
<accession>A0A6N4TL25</accession>
<evidence type="ECO:0000313" key="2">
    <source>
        <dbReference type="EMBL" id="BBK22782.1"/>
    </source>
</evidence>
<reference evidence="3" key="1">
    <citation type="submission" date="2019-05" db="EMBL/GenBank/DDBJ databases">
        <title>Complete genome sequencing of Absiella argi strain JCM 30884.</title>
        <authorList>
            <person name="Sakamoto M."/>
            <person name="Murakami T."/>
            <person name="Mori H."/>
        </authorList>
    </citation>
    <scope>NUCLEOTIDE SEQUENCE [LARGE SCALE GENOMIC DNA]</scope>
    <source>
        <strain evidence="3">JCM 30884</strain>
    </source>
</reference>
<dbReference type="Proteomes" id="UP000464754">
    <property type="component" value="Chromosome"/>
</dbReference>